<comment type="similarity">
    <text evidence="2">Belongs to the ligand-gated ion channel (TC 1.A.9) family. Acetylcholine receptor (TC 1.A.9.1) subfamily.</text>
</comment>
<protein>
    <submittedName>
        <fullName evidence="20">Neuronal acetylcholine receptor subunit alpha-7</fullName>
    </submittedName>
</protein>
<accession>A0A226E6X1</accession>
<reference evidence="20 21" key="1">
    <citation type="submission" date="2015-12" db="EMBL/GenBank/DDBJ databases">
        <title>The genome of Folsomia candida.</title>
        <authorList>
            <person name="Faddeeva A."/>
            <person name="Derks M.F."/>
            <person name="Anvar Y."/>
            <person name="Smit S."/>
            <person name="Van Straalen N."/>
            <person name="Roelofs D."/>
        </authorList>
    </citation>
    <scope>NUCLEOTIDE SEQUENCE [LARGE SCALE GENOMIC DNA]</scope>
    <source>
        <strain evidence="20 21">VU population</strain>
        <tissue evidence="20">Whole body</tissue>
    </source>
</reference>
<evidence type="ECO:0000256" key="9">
    <source>
        <dbReference type="ARBA" id="ARBA00023136"/>
    </source>
</evidence>
<dbReference type="PANTHER" id="PTHR18945">
    <property type="entry name" value="NEUROTRANSMITTER GATED ION CHANNEL"/>
    <property type="match status" value="1"/>
</dbReference>
<evidence type="ECO:0000256" key="7">
    <source>
        <dbReference type="ARBA" id="ARBA00023018"/>
    </source>
</evidence>
<dbReference type="InterPro" id="IPR006202">
    <property type="entry name" value="Neur_chan_lig-bd"/>
</dbReference>
<dbReference type="GO" id="GO:0004888">
    <property type="term" value="F:transmembrane signaling receptor activity"/>
    <property type="evidence" value="ECO:0007669"/>
    <property type="project" value="InterPro"/>
</dbReference>
<evidence type="ECO:0000256" key="16">
    <source>
        <dbReference type="ARBA" id="ARBA00034104"/>
    </source>
</evidence>
<dbReference type="InterPro" id="IPR018000">
    <property type="entry name" value="Neurotransmitter_ion_chnl_CS"/>
</dbReference>
<dbReference type="Proteomes" id="UP000198287">
    <property type="component" value="Unassembled WGS sequence"/>
</dbReference>
<keyword evidence="15 17" id="KW-0407">Ion channel</keyword>
<feature type="transmembrane region" description="Helical" evidence="17">
    <location>
        <begin position="237"/>
        <end position="255"/>
    </location>
</feature>
<evidence type="ECO:0000256" key="11">
    <source>
        <dbReference type="ARBA" id="ARBA00023170"/>
    </source>
</evidence>
<dbReference type="EMBL" id="LNIX01000005">
    <property type="protein sequence ID" value="OXA53345.1"/>
    <property type="molecule type" value="Genomic_DNA"/>
</dbReference>
<dbReference type="CDD" id="cd19051">
    <property type="entry name" value="LGIC_TM_cation"/>
    <property type="match status" value="1"/>
</dbReference>
<dbReference type="NCBIfam" id="TIGR00860">
    <property type="entry name" value="LIC"/>
    <property type="match status" value="1"/>
</dbReference>
<dbReference type="InterPro" id="IPR036719">
    <property type="entry name" value="Neuro-gated_channel_TM_sf"/>
</dbReference>
<evidence type="ECO:0000313" key="21">
    <source>
        <dbReference type="Proteomes" id="UP000198287"/>
    </source>
</evidence>
<feature type="chain" id="PRO_5022259972" evidence="17">
    <location>
        <begin position="22"/>
        <end position="444"/>
    </location>
</feature>
<evidence type="ECO:0000256" key="13">
    <source>
        <dbReference type="ARBA" id="ARBA00023257"/>
    </source>
</evidence>
<dbReference type="PRINTS" id="PR00252">
    <property type="entry name" value="NRIONCHANNEL"/>
</dbReference>
<keyword evidence="21" id="KW-1185">Reference proteome</keyword>
<keyword evidence="5 17" id="KW-0812">Transmembrane</keyword>
<evidence type="ECO:0000256" key="15">
    <source>
        <dbReference type="ARBA" id="ARBA00023303"/>
    </source>
</evidence>
<dbReference type="PROSITE" id="PS00236">
    <property type="entry name" value="NEUROTR_ION_CHANNEL"/>
    <property type="match status" value="1"/>
</dbReference>
<comment type="subcellular location">
    <subcellularLocation>
        <location evidence="16">Postsynaptic cell membrane</location>
        <topology evidence="16">Multi-pass membrane protein</topology>
    </subcellularLocation>
</comment>
<proteinExistence type="inferred from homology"/>
<evidence type="ECO:0000256" key="17">
    <source>
        <dbReference type="RuleBase" id="RU000687"/>
    </source>
</evidence>
<keyword evidence="11 20" id="KW-0675">Receptor</keyword>
<evidence type="ECO:0000256" key="3">
    <source>
        <dbReference type="ARBA" id="ARBA00022448"/>
    </source>
</evidence>
<dbReference type="PRINTS" id="PR00254">
    <property type="entry name" value="NICOTINICR"/>
</dbReference>
<keyword evidence="17" id="KW-0732">Signal</keyword>
<sequence>MTLPIKLLLIIIFLTISTSLASKMEDKLINHLLANYAPLSRPVPLTKSVLMVGIGINIYQIVEVNEKHQYMTSVLHLWRNWTDENLTWNVSQFDNITYVRIPSTRIWQPDVFLYNMGNEEMLQSANNREILNVIVNHTGTVLSVPPKMLKSICRMDVTWFPWDEQKCDLIFGSWTYSGSEMDFTVREEENMMRYYIPNGEWHLVGIKAKKVDKFYECCSDSYPSVVFTLHIKRNSMYYLYNLIVPCALIGFLAILGFTLPPDSTEKLSLGVTVLFSLIVFLNQITSTMPANSDNVPLIGTYFNCVMFTIALSVVSTIIVNLNIRSGKEPRAIGRHTEKLLLIWLPWILRLDLHKYYDNGGRNKSFRRTMSAIEDAVLMKGEKPKSYQGNEVKVTSSPFFKTVPNLELLKDKWLFAAVVVDRLCLLVSVLFAVISVGIMLVSKLT</sequence>
<name>A0A226E6X1_FOLCA</name>
<evidence type="ECO:0000256" key="2">
    <source>
        <dbReference type="ARBA" id="ARBA00009237"/>
    </source>
</evidence>
<keyword evidence="9 17" id="KW-0472">Membrane</keyword>
<dbReference type="CDD" id="cd18997">
    <property type="entry name" value="LGIC_ECD_nAChR"/>
    <property type="match status" value="1"/>
</dbReference>
<feature type="domain" description="Neurotransmitter-gated ion-channel ligand-binding" evidence="18">
    <location>
        <begin position="25"/>
        <end position="234"/>
    </location>
</feature>
<dbReference type="InterPro" id="IPR038050">
    <property type="entry name" value="Neuro_actylchol_rec"/>
</dbReference>
<evidence type="ECO:0000256" key="8">
    <source>
        <dbReference type="ARBA" id="ARBA00023065"/>
    </source>
</evidence>
<evidence type="ECO:0000256" key="4">
    <source>
        <dbReference type="ARBA" id="ARBA00022475"/>
    </source>
</evidence>
<comment type="function">
    <text evidence="1">After binding acetylcholine, the AChR responds by an extensive change in conformation that affects all subunits and leads to opening of an ion-conducting channel across the plasma membrane.</text>
</comment>
<feature type="domain" description="Neurotransmitter-gated ion-channel transmembrane" evidence="19">
    <location>
        <begin position="242"/>
        <end position="377"/>
    </location>
</feature>
<dbReference type="InterPro" id="IPR006029">
    <property type="entry name" value="Neurotrans-gated_channel_TM"/>
</dbReference>
<keyword evidence="6 17" id="KW-1133">Transmembrane helix</keyword>
<keyword evidence="14" id="KW-1071">Ligand-gated ion channel</keyword>
<evidence type="ECO:0000256" key="1">
    <source>
        <dbReference type="ARBA" id="ARBA00003328"/>
    </source>
</evidence>
<gene>
    <name evidence="20" type="ORF">Fcan01_10989</name>
</gene>
<keyword evidence="8 17" id="KW-0406">Ion transport</keyword>
<dbReference type="InterPro" id="IPR006201">
    <property type="entry name" value="Neur_channel"/>
</dbReference>
<keyword evidence="12" id="KW-0325">Glycoprotein</keyword>
<keyword evidence="7" id="KW-0770">Synapse</keyword>
<evidence type="ECO:0000256" key="6">
    <source>
        <dbReference type="ARBA" id="ARBA00022989"/>
    </source>
</evidence>
<dbReference type="OMA" id="VFFLMLE"/>
<dbReference type="STRING" id="158441.A0A226E6X1"/>
<dbReference type="Gene3D" id="1.20.58.390">
    <property type="entry name" value="Neurotransmitter-gated ion-channel transmembrane domain"/>
    <property type="match status" value="1"/>
</dbReference>
<organism evidence="20 21">
    <name type="scientific">Folsomia candida</name>
    <name type="common">Springtail</name>
    <dbReference type="NCBI Taxonomy" id="158441"/>
    <lineage>
        <taxon>Eukaryota</taxon>
        <taxon>Metazoa</taxon>
        <taxon>Ecdysozoa</taxon>
        <taxon>Arthropoda</taxon>
        <taxon>Hexapoda</taxon>
        <taxon>Collembola</taxon>
        <taxon>Entomobryomorpha</taxon>
        <taxon>Isotomoidea</taxon>
        <taxon>Isotomidae</taxon>
        <taxon>Proisotominae</taxon>
        <taxon>Folsomia</taxon>
    </lineage>
</organism>
<evidence type="ECO:0000256" key="14">
    <source>
        <dbReference type="ARBA" id="ARBA00023286"/>
    </source>
</evidence>
<feature type="signal peptide" evidence="17">
    <location>
        <begin position="1"/>
        <end position="21"/>
    </location>
</feature>
<feature type="transmembrane region" description="Helical" evidence="17">
    <location>
        <begin position="267"/>
        <end position="285"/>
    </location>
</feature>
<evidence type="ECO:0000256" key="5">
    <source>
        <dbReference type="ARBA" id="ARBA00022692"/>
    </source>
</evidence>
<feature type="transmembrane region" description="Helical" evidence="17">
    <location>
        <begin position="297"/>
        <end position="319"/>
    </location>
</feature>
<dbReference type="OrthoDB" id="5975154at2759"/>
<dbReference type="InterPro" id="IPR002394">
    <property type="entry name" value="Nicotinic_acetylcholine_rcpt"/>
</dbReference>
<dbReference type="SUPFAM" id="SSF90112">
    <property type="entry name" value="Neurotransmitter-gated ion-channel transmembrane pore"/>
    <property type="match status" value="1"/>
</dbReference>
<dbReference type="Pfam" id="PF02932">
    <property type="entry name" value="Neur_chan_memb"/>
    <property type="match status" value="1"/>
</dbReference>
<dbReference type="Gene3D" id="2.70.170.10">
    <property type="entry name" value="Neurotransmitter-gated ion-channel ligand-binding domain"/>
    <property type="match status" value="1"/>
</dbReference>
<keyword evidence="4" id="KW-1003">Cell membrane</keyword>
<evidence type="ECO:0000259" key="18">
    <source>
        <dbReference type="Pfam" id="PF02931"/>
    </source>
</evidence>
<evidence type="ECO:0000256" key="12">
    <source>
        <dbReference type="ARBA" id="ARBA00023180"/>
    </source>
</evidence>
<dbReference type="AlphaFoldDB" id="A0A226E6X1"/>
<evidence type="ECO:0000313" key="20">
    <source>
        <dbReference type="EMBL" id="OXA53345.1"/>
    </source>
</evidence>
<dbReference type="Pfam" id="PF02931">
    <property type="entry name" value="Neur_chan_LBD"/>
    <property type="match status" value="1"/>
</dbReference>
<keyword evidence="10" id="KW-1015">Disulfide bond</keyword>
<dbReference type="GO" id="GO:0045211">
    <property type="term" value="C:postsynaptic membrane"/>
    <property type="evidence" value="ECO:0007669"/>
    <property type="project" value="UniProtKB-SubCell"/>
</dbReference>
<keyword evidence="3 17" id="KW-0813">Transport</keyword>
<dbReference type="InterPro" id="IPR036734">
    <property type="entry name" value="Neur_chan_lig-bd_sf"/>
</dbReference>
<dbReference type="GO" id="GO:0022848">
    <property type="term" value="F:acetylcholine-gated monoatomic cation-selective channel activity"/>
    <property type="evidence" value="ECO:0007669"/>
    <property type="project" value="InterPro"/>
</dbReference>
<comment type="caution">
    <text evidence="20">The sequence shown here is derived from an EMBL/GenBank/DDBJ whole genome shotgun (WGS) entry which is preliminary data.</text>
</comment>
<evidence type="ECO:0000256" key="10">
    <source>
        <dbReference type="ARBA" id="ARBA00023157"/>
    </source>
</evidence>
<feature type="transmembrane region" description="Helical" evidence="17">
    <location>
        <begin position="412"/>
        <end position="440"/>
    </location>
</feature>
<evidence type="ECO:0000259" key="19">
    <source>
        <dbReference type="Pfam" id="PF02932"/>
    </source>
</evidence>
<dbReference type="FunFam" id="2.70.170.10:FF:000016">
    <property type="entry name" value="Nicotinic acetylcholine receptor subunit"/>
    <property type="match status" value="1"/>
</dbReference>
<keyword evidence="13" id="KW-0628">Postsynaptic cell membrane</keyword>
<dbReference type="SUPFAM" id="SSF63712">
    <property type="entry name" value="Nicotinic receptor ligand binding domain-like"/>
    <property type="match status" value="1"/>
</dbReference>